<keyword evidence="6" id="KW-0690">Ribosome biogenesis</keyword>
<dbReference type="CDD" id="cd05796">
    <property type="entry name" value="Ribosomal_P0_like"/>
    <property type="match status" value="1"/>
</dbReference>
<protein>
    <recommendedName>
        <fullName evidence="6">Ribosome assembly factor mrt4</fullName>
    </recommendedName>
</protein>
<dbReference type="EMBL" id="JAUCMV010000004">
    <property type="protein sequence ID" value="KAK0403304.1"/>
    <property type="molecule type" value="Genomic_DNA"/>
</dbReference>
<evidence type="ECO:0000256" key="5">
    <source>
        <dbReference type="ARBA" id="ARBA00023242"/>
    </source>
</evidence>
<evidence type="ECO:0000259" key="8">
    <source>
        <dbReference type="Pfam" id="PF17777"/>
    </source>
</evidence>
<evidence type="ECO:0000256" key="7">
    <source>
        <dbReference type="SAM" id="Phobius"/>
    </source>
</evidence>
<comment type="subunit">
    <text evidence="3 6">Associates with the pre-60S ribosomal particle.</text>
</comment>
<dbReference type="Gene3D" id="3.90.105.20">
    <property type="match status" value="1"/>
</dbReference>
<dbReference type="InterPro" id="IPR043141">
    <property type="entry name" value="Ribosomal_uL10-like_sf"/>
</dbReference>
<dbReference type="Pfam" id="PF00466">
    <property type="entry name" value="Ribosomal_L10"/>
    <property type="match status" value="1"/>
</dbReference>
<dbReference type="FunFam" id="3.30.70.1730:FF:000005">
    <property type="entry name" value="Ribosome assembly factor mrt4"/>
    <property type="match status" value="1"/>
</dbReference>
<dbReference type="InterPro" id="IPR043164">
    <property type="entry name" value="Ribosomal_uL10-like_insert_sf"/>
</dbReference>
<dbReference type="PANTHER" id="PTHR45841">
    <property type="entry name" value="MRNA TURNOVER PROTEIN 4 MRTO4"/>
    <property type="match status" value="1"/>
</dbReference>
<comment type="caution">
    <text evidence="9">The sequence shown here is derived from an EMBL/GenBank/DDBJ whole genome shotgun (WGS) entry which is preliminary data.</text>
</comment>
<dbReference type="Pfam" id="PF17777">
    <property type="entry name" value="RL10P_insert"/>
    <property type="match status" value="1"/>
</dbReference>
<dbReference type="FunFam" id="3.90.105.20:FF:000003">
    <property type="entry name" value="Ribosome assembly factor mrt4"/>
    <property type="match status" value="1"/>
</dbReference>
<proteinExistence type="inferred from homology"/>
<keyword evidence="7" id="KW-0812">Transmembrane</keyword>
<comment type="subcellular location">
    <subcellularLocation>
        <location evidence="6">Cytoplasm</location>
    </subcellularLocation>
    <subcellularLocation>
        <location evidence="6">Nucleus</location>
        <location evidence="6">Nucleolus</location>
    </subcellularLocation>
</comment>
<dbReference type="GO" id="GO:0005737">
    <property type="term" value="C:cytoplasm"/>
    <property type="evidence" value="ECO:0007669"/>
    <property type="project" value="UniProtKB-SubCell"/>
</dbReference>
<keyword evidence="7" id="KW-0472">Membrane</keyword>
<reference evidence="9" key="1">
    <citation type="submission" date="2023-06" db="EMBL/GenBank/DDBJ databases">
        <title>Genomic analysis of the entomopathogenic nematode Steinernema hermaphroditum.</title>
        <authorList>
            <person name="Schwarz E.M."/>
            <person name="Heppert J.K."/>
            <person name="Baniya A."/>
            <person name="Schwartz H.T."/>
            <person name="Tan C.-H."/>
            <person name="Antoshechkin I."/>
            <person name="Sternberg P.W."/>
            <person name="Goodrich-Blair H."/>
            <person name="Dillman A.R."/>
        </authorList>
    </citation>
    <scope>NUCLEOTIDE SEQUENCE</scope>
    <source>
        <strain evidence="9">PS9179</strain>
        <tissue evidence="9">Whole animal</tissue>
    </source>
</reference>
<dbReference type="InterPro" id="IPR001790">
    <property type="entry name" value="Ribosomal_uL10"/>
</dbReference>
<keyword evidence="5 6" id="KW-0539">Nucleus</keyword>
<dbReference type="InterPro" id="IPR033867">
    <property type="entry name" value="Mrt4"/>
</dbReference>
<evidence type="ECO:0000256" key="3">
    <source>
        <dbReference type="ARBA" id="ARBA00011117"/>
    </source>
</evidence>
<dbReference type="GO" id="GO:0030687">
    <property type="term" value="C:preribosome, large subunit precursor"/>
    <property type="evidence" value="ECO:0007669"/>
    <property type="project" value="TreeGrafter"/>
</dbReference>
<evidence type="ECO:0000256" key="2">
    <source>
        <dbReference type="ARBA" id="ARBA00008889"/>
    </source>
</evidence>
<gene>
    <name evidence="9" type="ORF">QR680_016849</name>
</gene>
<dbReference type="GO" id="GO:0006364">
    <property type="term" value="P:rRNA processing"/>
    <property type="evidence" value="ECO:0007669"/>
    <property type="project" value="TreeGrafter"/>
</dbReference>
<sequence length="341" mass="39092">MPRSKRDKEISLTKVKKKTRETKTSLVEDIKSCVDTYKNVFVFTIENMRSTKFIGVRQNFKQNSRFFFGKNNVMAIALGRKADDEYADELHKISECLKGQCGLMFTNADTDEVLQFFKTHVEPDYARCGNEATEEVSLPQGPLPQFAHSIEPQLRKLGMPTKLERGIVTLYEDFEVCKKGDKLTAEQARILKLLEIQMTPFQVIPTAHWTKADGFKLESTAYFGNDRMGASRGARRVTPGAAFKPDYYTSDEFKRKKLLSFLLSFGAFVAYFGWLRESSDLDEIMSTPPHILSANLERRMIREQIEEAQKKGKDTTLLQAQLEYVDVKEAALKTQFEKKNK</sequence>
<comment type="function">
    <text evidence="1 6">Component of the ribosome assembly machinery. Nuclear paralog of the ribosomal protein P0, it binds pre-60S subunits at an early stage of assembly in the nucleolus, and is replaced by P0 in cytoplasmic pre-60S subunits and mature 80S ribosomes.</text>
</comment>
<dbReference type="GO" id="GO:0003723">
    <property type="term" value="F:RNA binding"/>
    <property type="evidence" value="ECO:0007669"/>
    <property type="project" value="TreeGrafter"/>
</dbReference>
<evidence type="ECO:0000313" key="10">
    <source>
        <dbReference type="Proteomes" id="UP001175271"/>
    </source>
</evidence>
<name>A0AA39HDF3_9BILA</name>
<organism evidence="9 10">
    <name type="scientific">Steinernema hermaphroditum</name>
    <dbReference type="NCBI Taxonomy" id="289476"/>
    <lineage>
        <taxon>Eukaryota</taxon>
        <taxon>Metazoa</taxon>
        <taxon>Ecdysozoa</taxon>
        <taxon>Nematoda</taxon>
        <taxon>Chromadorea</taxon>
        <taxon>Rhabditida</taxon>
        <taxon>Tylenchina</taxon>
        <taxon>Panagrolaimomorpha</taxon>
        <taxon>Strongyloidoidea</taxon>
        <taxon>Steinernematidae</taxon>
        <taxon>Steinernema</taxon>
    </lineage>
</organism>
<keyword evidence="4 6" id="KW-0963">Cytoplasm</keyword>
<dbReference type="InterPro" id="IPR051742">
    <property type="entry name" value="Ribosome_Assembly_uL10"/>
</dbReference>
<evidence type="ECO:0000256" key="1">
    <source>
        <dbReference type="ARBA" id="ARBA00004046"/>
    </source>
</evidence>
<evidence type="ECO:0000256" key="4">
    <source>
        <dbReference type="ARBA" id="ARBA00022490"/>
    </source>
</evidence>
<dbReference type="SUPFAM" id="SSF160369">
    <property type="entry name" value="Ribosomal protein L10-like"/>
    <property type="match status" value="1"/>
</dbReference>
<accession>A0AA39HDF3</accession>
<feature type="domain" description="Large ribosomal subunit protein uL10-like insertion" evidence="8">
    <location>
        <begin position="126"/>
        <end position="196"/>
    </location>
</feature>
<dbReference type="Proteomes" id="UP001175271">
    <property type="component" value="Unassembled WGS sequence"/>
</dbReference>
<feature type="transmembrane region" description="Helical" evidence="7">
    <location>
        <begin position="258"/>
        <end position="275"/>
    </location>
</feature>
<evidence type="ECO:0000256" key="6">
    <source>
        <dbReference type="RuleBase" id="RU364039"/>
    </source>
</evidence>
<dbReference type="GO" id="GO:0000027">
    <property type="term" value="P:ribosomal large subunit assembly"/>
    <property type="evidence" value="ECO:0007669"/>
    <property type="project" value="InterPro"/>
</dbReference>
<dbReference type="Gene3D" id="3.30.70.1730">
    <property type="match status" value="1"/>
</dbReference>
<evidence type="ECO:0000313" key="9">
    <source>
        <dbReference type="EMBL" id="KAK0403304.1"/>
    </source>
</evidence>
<dbReference type="InterPro" id="IPR040637">
    <property type="entry name" value="Ribosomal_uL10-like_insert"/>
</dbReference>
<keyword evidence="10" id="KW-1185">Reference proteome</keyword>
<dbReference type="PANTHER" id="PTHR45841:SF1">
    <property type="entry name" value="MRNA TURNOVER PROTEIN 4 HOMOLOG"/>
    <property type="match status" value="1"/>
</dbReference>
<dbReference type="GO" id="GO:0005730">
    <property type="term" value="C:nucleolus"/>
    <property type="evidence" value="ECO:0007669"/>
    <property type="project" value="UniProtKB-SubCell"/>
</dbReference>
<dbReference type="AlphaFoldDB" id="A0AA39HDF3"/>
<comment type="similarity">
    <text evidence="2 6">Belongs to the universal ribosomal protein uL10 family.</text>
</comment>
<dbReference type="GO" id="GO:0000956">
    <property type="term" value="P:nuclear-transcribed mRNA catabolic process"/>
    <property type="evidence" value="ECO:0007669"/>
    <property type="project" value="TreeGrafter"/>
</dbReference>
<keyword evidence="7" id="KW-1133">Transmembrane helix</keyword>